<comment type="caution">
    <text evidence="3">The sequence shown here is derived from an EMBL/GenBank/DDBJ whole genome shotgun (WGS) entry which is preliminary data.</text>
</comment>
<dbReference type="EMBL" id="CAKAEH010000831">
    <property type="protein sequence ID" value="CAG9532005.1"/>
    <property type="molecule type" value="Genomic_DNA"/>
</dbReference>
<feature type="transmembrane region" description="Helical" evidence="2">
    <location>
        <begin position="27"/>
        <end position="46"/>
    </location>
</feature>
<evidence type="ECO:0000256" key="1">
    <source>
        <dbReference type="SAM" id="MobiDB-lite"/>
    </source>
</evidence>
<feature type="region of interest" description="Disordered" evidence="1">
    <location>
        <begin position="1"/>
        <end position="27"/>
    </location>
</feature>
<dbReference type="Proteomes" id="UP000746747">
    <property type="component" value="Unassembled WGS sequence"/>
</dbReference>
<sequence>MVDDDDDNDEDDDSDDDDGDGDDDDDGSAIAAAAIFAILLAGDILIHSTDTVKLPKSSIKLRNVFFAYITAILHKSGDTEGEAFA</sequence>
<keyword evidence="2" id="KW-1133">Transmembrane helix</keyword>
<reference evidence="3" key="1">
    <citation type="submission" date="2021-09" db="EMBL/GenBank/DDBJ databases">
        <authorList>
            <consortium name="Pathogen Informatics"/>
        </authorList>
    </citation>
    <scope>NUCLEOTIDE SEQUENCE</scope>
</reference>
<name>A0A8J2Q1H4_9BILA</name>
<keyword evidence="2" id="KW-0472">Membrane</keyword>
<dbReference type="AlphaFoldDB" id="A0A8J2Q1H4"/>
<evidence type="ECO:0000313" key="3">
    <source>
        <dbReference type="EMBL" id="CAG9532005.1"/>
    </source>
</evidence>
<gene>
    <name evidence="3" type="ORF">CJOHNSTONI_LOCUS2352</name>
</gene>
<keyword evidence="4" id="KW-1185">Reference proteome</keyword>
<accession>A0A8J2Q1H4</accession>
<organism evidence="3 4">
    <name type="scientific">Cercopithifilaria johnstoni</name>
    <dbReference type="NCBI Taxonomy" id="2874296"/>
    <lineage>
        <taxon>Eukaryota</taxon>
        <taxon>Metazoa</taxon>
        <taxon>Ecdysozoa</taxon>
        <taxon>Nematoda</taxon>
        <taxon>Chromadorea</taxon>
        <taxon>Rhabditida</taxon>
        <taxon>Spirurina</taxon>
        <taxon>Spiruromorpha</taxon>
        <taxon>Filarioidea</taxon>
        <taxon>Onchocercidae</taxon>
        <taxon>Cercopithifilaria</taxon>
    </lineage>
</organism>
<evidence type="ECO:0000313" key="4">
    <source>
        <dbReference type="Proteomes" id="UP000746747"/>
    </source>
</evidence>
<keyword evidence="2" id="KW-0812">Transmembrane</keyword>
<protein>
    <submittedName>
        <fullName evidence="3">Uncharacterized protein</fullName>
    </submittedName>
</protein>
<evidence type="ECO:0000256" key="2">
    <source>
        <dbReference type="SAM" id="Phobius"/>
    </source>
</evidence>
<proteinExistence type="predicted"/>